<dbReference type="RefSeq" id="YP_010781383.1">
    <property type="nucleotide sequence ID" value="NC_075039.1"/>
</dbReference>
<protein>
    <submittedName>
        <fullName evidence="1">Putative orfan</fullName>
    </submittedName>
</protein>
<dbReference type="KEGG" id="vg:80518147"/>
<proteinExistence type="predicted"/>
<reference evidence="1" key="1">
    <citation type="submission" date="2017-01" db="EMBL/GenBank/DDBJ databases">
        <authorList>
            <person name="Assis F.L."/>
            <person name="Abrahao J.S."/>
            <person name="Silva L."/>
            <person name="Khalil J.B."/>
            <person name="Rodrigues R."/>
            <person name="Silva L.S."/>
            <person name="Arantes T."/>
            <person name="Boratto P."/>
            <person name="Andrade M."/>
            <person name="Kroon E.G."/>
            <person name="Ribeiro B."/>
            <person name="Bergier I."/>
            <person name="Seligmann H."/>
            <person name="Ghigo E."/>
            <person name="Colson P."/>
            <person name="Levasseur A."/>
            <person name="Raoult D."/>
            <person name="Scola B.L."/>
        </authorList>
    </citation>
    <scope>NUCLEOTIDE SEQUENCE</scope>
    <source>
        <strain evidence="1">Soda lake</strain>
    </source>
</reference>
<organism evidence="1">
    <name type="scientific">Tupanvirus soda lake</name>
    <dbReference type="NCBI Taxonomy" id="2126985"/>
    <lineage>
        <taxon>Viruses</taxon>
        <taxon>Varidnaviria</taxon>
        <taxon>Bamfordvirae</taxon>
        <taxon>Nucleocytoviricota</taxon>
        <taxon>Megaviricetes</taxon>
        <taxon>Imitervirales</taxon>
        <taxon>Mimiviridae</taxon>
        <taxon>Megamimivirinae</taxon>
        <taxon>Tupanvirus</taxon>
        <taxon>Tupanvirus salinum</taxon>
    </lineage>
</organism>
<sequence length="182" mass="21010">MTQTLVNDSFVFFPEPTDTAFVNEFYLGASSPLGTIITNDIDLEDSLFNFEPTYQTNDLLTLTIADCIEIDRDLQDLENIAKKYGVNLSRKKLTKSCPRHYRLHVKCPLDCADRLPRFSISEKPRKKMIITKPTESFKQKRIILGKGKACAYHRRLHQRCSLDCPYKQENADKNLTNDFLVN</sequence>
<accession>A0A6N1NSU3</accession>
<name>A0A6N1NSU3_9VIRU</name>
<evidence type="ECO:0000313" key="1">
    <source>
        <dbReference type="EMBL" id="QKU34738.1"/>
    </source>
</evidence>
<reference evidence="1" key="2">
    <citation type="journal article" date="2018" name="Nat. Commun.">
        <title>Tailed giant Tupanvirus possesses the most complete translational apparatus of the known virosphere.</title>
        <authorList>
            <person name="Abrahao J."/>
            <person name="Silva L."/>
            <person name="Silva L.S."/>
            <person name="Khalil J.Y.B."/>
            <person name="Rodrigues R."/>
            <person name="Arantes T."/>
            <person name="Assis F."/>
            <person name="Boratto P."/>
            <person name="Andrade M."/>
            <person name="Kroon E.G."/>
            <person name="Ribeiro B."/>
            <person name="Bergier I."/>
            <person name="Seligmann H."/>
            <person name="Ghigo E."/>
            <person name="Colson P."/>
            <person name="Levasseur A."/>
            <person name="Kroemer G."/>
            <person name="Raoult D."/>
            <person name="La Scola B."/>
        </authorList>
    </citation>
    <scope>NUCLEOTIDE SEQUENCE [LARGE SCALE GENOMIC DNA]</scope>
    <source>
        <strain evidence="1">Soda lake</strain>
    </source>
</reference>
<dbReference type="GeneID" id="80518147"/>
<dbReference type="EMBL" id="KY523104">
    <property type="protein sequence ID" value="QKU34738.1"/>
    <property type="molecule type" value="Genomic_DNA"/>
</dbReference>